<protein>
    <submittedName>
        <fullName evidence="2">Uncharacterized protein</fullName>
    </submittedName>
</protein>
<evidence type="ECO:0000313" key="1">
    <source>
        <dbReference type="Proteomes" id="UP000887574"/>
    </source>
</evidence>
<keyword evidence="1" id="KW-1185">Reference proteome</keyword>
<sequence>MSLNLNETLARTASPENTSVMLNKPQLVDLKNIIREVFKDVIQKKDGKAEPKNKSLLHLHLLNSKINYRITSERLEEDIQSVTTILDASQLEARPITLYRVEKSDTSSKTTSKGPRPIKVVMPTAVFRRKAVTGYHENYKKNQTNQRLRKLVIRRWLNKEQRDLMKSPELN</sequence>
<dbReference type="Proteomes" id="UP000887574">
    <property type="component" value="Unplaced"/>
</dbReference>
<evidence type="ECO:0000313" key="2">
    <source>
        <dbReference type="WBParaSite" id="jg15631"/>
    </source>
</evidence>
<name>A0A915D4Y9_9BILA</name>
<dbReference type="AlphaFoldDB" id="A0A915D4Y9"/>
<organism evidence="1 2">
    <name type="scientific">Ditylenchus dipsaci</name>
    <dbReference type="NCBI Taxonomy" id="166011"/>
    <lineage>
        <taxon>Eukaryota</taxon>
        <taxon>Metazoa</taxon>
        <taxon>Ecdysozoa</taxon>
        <taxon>Nematoda</taxon>
        <taxon>Chromadorea</taxon>
        <taxon>Rhabditida</taxon>
        <taxon>Tylenchina</taxon>
        <taxon>Tylenchomorpha</taxon>
        <taxon>Sphaerularioidea</taxon>
        <taxon>Anguinidae</taxon>
        <taxon>Anguininae</taxon>
        <taxon>Ditylenchus</taxon>
    </lineage>
</organism>
<accession>A0A915D4Y9</accession>
<reference evidence="2" key="1">
    <citation type="submission" date="2022-11" db="UniProtKB">
        <authorList>
            <consortium name="WormBaseParasite"/>
        </authorList>
    </citation>
    <scope>IDENTIFICATION</scope>
</reference>
<proteinExistence type="predicted"/>
<dbReference type="WBParaSite" id="jg15631">
    <property type="protein sequence ID" value="jg15631"/>
    <property type="gene ID" value="jg15631"/>
</dbReference>